<gene>
    <name evidence="1" type="ORF">EDC17_103615</name>
</gene>
<dbReference type="EMBL" id="SMBZ01000036">
    <property type="protein sequence ID" value="TCV10170.1"/>
    <property type="molecule type" value="Genomic_DNA"/>
</dbReference>
<dbReference type="AlphaFoldDB" id="A0A4R3VW34"/>
<reference evidence="1 2" key="1">
    <citation type="submission" date="2019-03" db="EMBL/GenBank/DDBJ databases">
        <title>Genomic Encyclopedia of Type Strains, Phase IV (KMG-IV): sequencing the most valuable type-strain genomes for metagenomic binning, comparative biology and taxonomic classification.</title>
        <authorList>
            <person name="Goeker M."/>
        </authorList>
    </citation>
    <scope>NUCLEOTIDE SEQUENCE [LARGE SCALE GENOMIC DNA]</scope>
    <source>
        <strain evidence="1 2">DSM 22362</strain>
    </source>
</reference>
<dbReference type="Proteomes" id="UP000295197">
    <property type="component" value="Unassembled WGS sequence"/>
</dbReference>
<keyword evidence="2" id="KW-1185">Reference proteome</keyword>
<accession>A0A4R3VW34</accession>
<dbReference type="OrthoDB" id="7520791at2"/>
<organism evidence="1 2">
    <name type="scientific">Sphingobacterium alimentarium</name>
    <dbReference type="NCBI Taxonomy" id="797292"/>
    <lineage>
        <taxon>Bacteria</taxon>
        <taxon>Pseudomonadati</taxon>
        <taxon>Bacteroidota</taxon>
        <taxon>Sphingobacteriia</taxon>
        <taxon>Sphingobacteriales</taxon>
        <taxon>Sphingobacteriaceae</taxon>
        <taxon>Sphingobacterium</taxon>
    </lineage>
</organism>
<dbReference type="InterPro" id="IPR008928">
    <property type="entry name" value="6-hairpin_glycosidase_sf"/>
</dbReference>
<dbReference type="SUPFAM" id="SSF48208">
    <property type="entry name" value="Six-hairpin glycosidases"/>
    <property type="match status" value="1"/>
</dbReference>
<protein>
    <submittedName>
        <fullName evidence="1">Uncharacterized protein</fullName>
    </submittedName>
</protein>
<evidence type="ECO:0000313" key="1">
    <source>
        <dbReference type="EMBL" id="TCV10170.1"/>
    </source>
</evidence>
<name>A0A4R3VW34_9SPHI</name>
<comment type="caution">
    <text evidence="1">The sequence shown here is derived from an EMBL/GenBank/DDBJ whole genome shotgun (WGS) entry which is preliminary data.</text>
</comment>
<evidence type="ECO:0000313" key="2">
    <source>
        <dbReference type="Proteomes" id="UP000295197"/>
    </source>
</evidence>
<proteinExistence type="predicted"/>
<dbReference type="RefSeq" id="WP_132778356.1">
    <property type="nucleotide sequence ID" value="NZ_SMBZ01000036.1"/>
</dbReference>
<dbReference type="GO" id="GO:0005975">
    <property type="term" value="P:carbohydrate metabolic process"/>
    <property type="evidence" value="ECO:0007669"/>
    <property type="project" value="InterPro"/>
</dbReference>
<sequence>MEYYDVKNEGYFDSNIVEILAALKDNSNPIIFDKFYDDGRLSVKSVSGELLTIIKLSNGHFLIQRLYPICTDLSTLCIYHTEENKVLIKWPTSTGKVEVEIELISERTDLKQIAYSARVTLEVNQNIKLNLPGRDIIVCTQDFEMPDSPIHFEDQREGRTGICFTDFGKNAKGHLFYLQDFGALQELAEDTQNSYLDTVKLDWPQLGFKLPPMLHPLKRNGKYTINQSYVVLSFEDSNVQDVRSNNDVYMHSLRKVYASLVKPELKKVDVLDYAQKSLHDLMDHRGCWKQVDSHSYLNSYINNYDTPPESMVQAAILKPLYLYHRDFGNSHSEQIIADLSANLTSFYDEEINATHRWLPAESFKLSFEEEHMRSYIMDSWYLHYPLLQLGFLFEQGFEDPILRKQFEKSLLYLLQAAKEFDDQWPIFFNIYTFEILKKEGNPNDYGEKDTAGLFVLTMLKAYHTLHKEVYLKEAIRAAEKLKKTDFDGLYQSNNTAYAAEALLELYTLKPDKTYLAAAEIYIGNVIRNCSLWDMKYGNAKERETFFSLFPLKETLYVAAFEEHETVAIFHRILHLHTKHKIPFSENIVFFMTEYIKYALLRMPYYFPPLLPADILAGEVKSGYVNPQLWIPLEDLGDGWDAVGQVGQEVYGASVFFNLCHHHIVQLNKEVYAISSLPFINNSNREIELLGAENQDGKIWLNSGNSKVEVQINNKKQENDTTYIVYAKDKIKFTLKK</sequence>